<protein>
    <submittedName>
        <fullName evidence="2">Uncharacterized protein</fullName>
    </submittedName>
</protein>
<accession>A0A0K2TRI9</accession>
<reference evidence="2" key="1">
    <citation type="submission" date="2014-05" db="EMBL/GenBank/DDBJ databases">
        <authorList>
            <person name="Chronopoulou M."/>
        </authorList>
    </citation>
    <scope>NUCLEOTIDE SEQUENCE</scope>
    <source>
        <tissue evidence="2">Whole organism</tissue>
    </source>
</reference>
<feature type="compositionally biased region" description="Low complexity" evidence="1">
    <location>
        <begin position="44"/>
        <end position="54"/>
    </location>
</feature>
<sequence>DPLECNEAISLIGTFFFTSFKEKFNSPELQSGILHVWLLNVSSSSSKRSVGSNRCPSSLVISS</sequence>
<feature type="non-terminal residue" evidence="2">
    <location>
        <position position="1"/>
    </location>
</feature>
<feature type="region of interest" description="Disordered" evidence="1">
    <location>
        <begin position="44"/>
        <end position="63"/>
    </location>
</feature>
<organism evidence="2">
    <name type="scientific">Lepeophtheirus salmonis</name>
    <name type="common">Salmon louse</name>
    <name type="synonym">Caligus salmonis</name>
    <dbReference type="NCBI Taxonomy" id="72036"/>
    <lineage>
        <taxon>Eukaryota</taxon>
        <taxon>Metazoa</taxon>
        <taxon>Ecdysozoa</taxon>
        <taxon>Arthropoda</taxon>
        <taxon>Crustacea</taxon>
        <taxon>Multicrustacea</taxon>
        <taxon>Hexanauplia</taxon>
        <taxon>Copepoda</taxon>
        <taxon>Siphonostomatoida</taxon>
        <taxon>Caligidae</taxon>
        <taxon>Lepeophtheirus</taxon>
    </lineage>
</organism>
<proteinExistence type="predicted"/>
<name>A0A0K2TRI9_LEPSM</name>
<evidence type="ECO:0000313" key="2">
    <source>
        <dbReference type="EMBL" id="CDW28287.1"/>
    </source>
</evidence>
<evidence type="ECO:0000256" key="1">
    <source>
        <dbReference type="SAM" id="MobiDB-lite"/>
    </source>
</evidence>
<dbReference type="EMBL" id="HACA01010926">
    <property type="protein sequence ID" value="CDW28287.1"/>
    <property type="molecule type" value="Transcribed_RNA"/>
</dbReference>
<dbReference type="AlphaFoldDB" id="A0A0K2TRI9"/>